<keyword evidence="2" id="KW-0238">DNA-binding</keyword>
<dbReference type="PANTHER" id="PTHR24567">
    <property type="entry name" value="CRP FAMILY TRANSCRIPTIONAL REGULATORY PROTEIN"/>
    <property type="match status" value="1"/>
</dbReference>
<dbReference type="AlphaFoldDB" id="A0A5B8FJG8"/>
<feature type="domain" description="Cyclic nucleotide-binding" evidence="4">
    <location>
        <begin position="16"/>
        <end position="136"/>
    </location>
</feature>
<evidence type="ECO:0000256" key="1">
    <source>
        <dbReference type="ARBA" id="ARBA00023015"/>
    </source>
</evidence>
<dbReference type="GO" id="GO:0003700">
    <property type="term" value="F:DNA-binding transcription factor activity"/>
    <property type="evidence" value="ECO:0007669"/>
    <property type="project" value="TreeGrafter"/>
</dbReference>
<dbReference type="InterPro" id="IPR000595">
    <property type="entry name" value="cNMP-bd_dom"/>
</dbReference>
<organism evidence="6 7">
    <name type="scientific">Paroceanicella profunda</name>
    <dbReference type="NCBI Taxonomy" id="2579971"/>
    <lineage>
        <taxon>Bacteria</taxon>
        <taxon>Pseudomonadati</taxon>
        <taxon>Pseudomonadota</taxon>
        <taxon>Alphaproteobacteria</taxon>
        <taxon>Rhodobacterales</taxon>
        <taxon>Paracoccaceae</taxon>
        <taxon>Paroceanicella</taxon>
    </lineage>
</organism>
<dbReference type="Proteomes" id="UP000305888">
    <property type="component" value="Plasmid pD4M1B"/>
</dbReference>
<gene>
    <name evidence="6" type="ORF">FDP22_21335</name>
</gene>
<dbReference type="RefSeq" id="WP_138576198.1">
    <property type="nucleotide sequence ID" value="NZ_CP040820.1"/>
</dbReference>
<dbReference type="PROSITE" id="PS50042">
    <property type="entry name" value="CNMP_BINDING_3"/>
    <property type="match status" value="1"/>
</dbReference>
<evidence type="ECO:0000313" key="7">
    <source>
        <dbReference type="Proteomes" id="UP000305888"/>
    </source>
</evidence>
<dbReference type="KEGG" id="ppru:FDP22_21335"/>
<keyword evidence="6" id="KW-0614">Plasmid</keyword>
<dbReference type="Pfam" id="PF13545">
    <property type="entry name" value="HTH_Crp_2"/>
    <property type="match status" value="1"/>
</dbReference>
<dbReference type="GO" id="GO:0003677">
    <property type="term" value="F:DNA binding"/>
    <property type="evidence" value="ECO:0007669"/>
    <property type="project" value="UniProtKB-KW"/>
</dbReference>
<dbReference type="InterPro" id="IPR014710">
    <property type="entry name" value="RmlC-like_jellyroll"/>
</dbReference>
<dbReference type="GO" id="GO:0005829">
    <property type="term" value="C:cytosol"/>
    <property type="evidence" value="ECO:0007669"/>
    <property type="project" value="TreeGrafter"/>
</dbReference>
<proteinExistence type="predicted"/>
<dbReference type="InterPro" id="IPR018488">
    <property type="entry name" value="cNMP-bd_CS"/>
</dbReference>
<dbReference type="Gene3D" id="2.60.120.10">
    <property type="entry name" value="Jelly Rolls"/>
    <property type="match status" value="1"/>
</dbReference>
<evidence type="ECO:0000259" key="5">
    <source>
        <dbReference type="PROSITE" id="PS51063"/>
    </source>
</evidence>
<dbReference type="SMART" id="SM00100">
    <property type="entry name" value="cNMP"/>
    <property type="match status" value="1"/>
</dbReference>
<dbReference type="SUPFAM" id="SSF46785">
    <property type="entry name" value="Winged helix' DNA-binding domain"/>
    <property type="match status" value="1"/>
</dbReference>
<dbReference type="SUPFAM" id="SSF51206">
    <property type="entry name" value="cAMP-binding domain-like"/>
    <property type="match status" value="1"/>
</dbReference>
<evidence type="ECO:0000313" key="6">
    <source>
        <dbReference type="EMBL" id="QDL94417.1"/>
    </source>
</evidence>
<dbReference type="EMBL" id="CP040820">
    <property type="protein sequence ID" value="QDL94417.1"/>
    <property type="molecule type" value="Genomic_DNA"/>
</dbReference>
<protein>
    <submittedName>
        <fullName evidence="6">Crp/Fnr family transcriptional regulator</fullName>
    </submittedName>
</protein>
<dbReference type="PROSITE" id="PS51063">
    <property type="entry name" value="HTH_CRP_2"/>
    <property type="match status" value="1"/>
</dbReference>
<accession>A0A5B8FJG8</accession>
<dbReference type="InterPro" id="IPR012318">
    <property type="entry name" value="HTH_CRP"/>
</dbReference>
<dbReference type="PROSITE" id="PS00889">
    <property type="entry name" value="CNMP_BINDING_2"/>
    <property type="match status" value="1"/>
</dbReference>
<keyword evidence="7" id="KW-1185">Reference proteome</keyword>
<dbReference type="SMART" id="SM00419">
    <property type="entry name" value="HTH_CRP"/>
    <property type="match status" value="1"/>
</dbReference>
<sequence>MTQPTGLMPMLAANPFFAGLSPAAREKIAAIGTMRRPRAGETLFFKGDTADGLYLVRRGQVAISVTDETGRRMTLNMLGSGDVFGEIALLDGQARTADAVVIEDAELFFVPRSTFLRLLAADSSLAVQVIELLCARLRDVSARMEDRGFLTLPARLARRMAVLVEDYGSEILISQEELALLAGATRETVNRQLRRWQAEGHISLGRRRITVHDTDFLTRIEELSK</sequence>
<reference evidence="6 7" key="1">
    <citation type="submission" date="2019-06" db="EMBL/GenBank/DDBJ databases">
        <title>Genome sequence of Rhodobacteraceae bacterium D4M1.</title>
        <authorList>
            <person name="Cao J."/>
        </authorList>
    </citation>
    <scope>NUCLEOTIDE SEQUENCE [LARGE SCALE GENOMIC DNA]</scope>
    <source>
        <strain evidence="6 7">D4M1</strain>
        <plasmid evidence="7">pd4m1b</plasmid>
    </source>
</reference>
<evidence type="ECO:0000256" key="3">
    <source>
        <dbReference type="ARBA" id="ARBA00023163"/>
    </source>
</evidence>
<evidence type="ECO:0000259" key="4">
    <source>
        <dbReference type="PROSITE" id="PS50042"/>
    </source>
</evidence>
<dbReference type="CDD" id="cd00038">
    <property type="entry name" value="CAP_ED"/>
    <property type="match status" value="1"/>
</dbReference>
<feature type="domain" description="HTH crp-type" evidence="5">
    <location>
        <begin position="150"/>
        <end position="215"/>
    </location>
</feature>
<keyword evidence="1" id="KW-0805">Transcription regulation</keyword>
<evidence type="ECO:0000256" key="2">
    <source>
        <dbReference type="ARBA" id="ARBA00023125"/>
    </source>
</evidence>
<geneLocation type="plasmid" evidence="7">
    <name>pd4m1b</name>
</geneLocation>
<dbReference type="OrthoDB" id="9786503at2"/>
<dbReference type="Pfam" id="PF00027">
    <property type="entry name" value="cNMP_binding"/>
    <property type="match status" value="1"/>
</dbReference>
<name>A0A5B8FJG8_9RHOB</name>
<dbReference type="InterPro" id="IPR018490">
    <property type="entry name" value="cNMP-bd_dom_sf"/>
</dbReference>
<dbReference type="InterPro" id="IPR050397">
    <property type="entry name" value="Env_Response_Regulators"/>
</dbReference>
<dbReference type="InterPro" id="IPR036390">
    <property type="entry name" value="WH_DNA-bd_sf"/>
</dbReference>
<dbReference type="Gene3D" id="1.10.10.10">
    <property type="entry name" value="Winged helix-like DNA-binding domain superfamily/Winged helix DNA-binding domain"/>
    <property type="match status" value="1"/>
</dbReference>
<keyword evidence="3" id="KW-0804">Transcription</keyword>
<dbReference type="PANTHER" id="PTHR24567:SF68">
    <property type="entry name" value="DNA-BINDING TRANSCRIPTIONAL DUAL REGULATOR CRP"/>
    <property type="match status" value="1"/>
</dbReference>
<dbReference type="InterPro" id="IPR036388">
    <property type="entry name" value="WH-like_DNA-bd_sf"/>
</dbReference>